<protein>
    <recommendedName>
        <fullName evidence="1">DUF1214 domain-containing protein</fullName>
    </recommendedName>
</protein>
<dbReference type="EMBL" id="NVUS01000002">
    <property type="protein sequence ID" value="PCJ03415.1"/>
    <property type="molecule type" value="Genomic_DNA"/>
</dbReference>
<dbReference type="SUPFAM" id="SSF160935">
    <property type="entry name" value="VPA0735-like"/>
    <property type="match status" value="1"/>
</dbReference>
<organism evidence="2">
    <name type="scientific">OCS116 cluster bacterium</name>
    <dbReference type="NCBI Taxonomy" id="2030921"/>
    <lineage>
        <taxon>Bacteria</taxon>
        <taxon>Pseudomonadati</taxon>
        <taxon>Pseudomonadota</taxon>
        <taxon>Alphaproteobacteria</taxon>
        <taxon>OCS116 cluster</taxon>
    </lineage>
</organism>
<dbReference type="Pfam" id="PF06742">
    <property type="entry name" value="DUF1214"/>
    <property type="match status" value="1"/>
</dbReference>
<sequence length="196" mass="22132">MKLFLGIMVAILVGLLIGIITAFQAISTGWGVDVQQNNGWRIHKNLADPQLSVYAKAYLVNSGHLPLPQDQALYFFTYVDSAGQALEANCQYTLEGDDMDAFWWSVSLHNVDFKQFENSSRRYSFNMSNIIRKSDGRYDIAISAAVKQGNWLPLNQTAAQDNARFMMSLRLYGIDKKMIEDIEQLTLPILVNRGCI</sequence>
<dbReference type="PANTHER" id="PTHR36509:SF2">
    <property type="entry name" value="BLL3101 PROTEIN"/>
    <property type="match status" value="1"/>
</dbReference>
<name>A0A2A4Z8X0_9PROT</name>
<evidence type="ECO:0000313" key="2">
    <source>
        <dbReference type="EMBL" id="PCJ03415.1"/>
    </source>
</evidence>
<gene>
    <name evidence="2" type="ORF">COB13_01955</name>
</gene>
<feature type="domain" description="DUF1214" evidence="1">
    <location>
        <begin position="71"/>
        <end position="173"/>
    </location>
</feature>
<accession>A0A2A4Z8X0</accession>
<dbReference type="PANTHER" id="PTHR36509">
    <property type="entry name" value="BLL3101 PROTEIN"/>
    <property type="match status" value="1"/>
</dbReference>
<dbReference type="InterPro" id="IPR010621">
    <property type="entry name" value="DUF1214"/>
</dbReference>
<reference key="1">
    <citation type="submission" date="2017-08" db="EMBL/GenBank/DDBJ databases">
        <title>A dynamic microbial community with high functional redundancy inhabits the cold, oxic subseafloor aquifer.</title>
        <authorList>
            <person name="Tully B.J."/>
            <person name="Wheat C.G."/>
            <person name="Glazer B.T."/>
            <person name="Huber J.A."/>
        </authorList>
    </citation>
    <scope>NUCLEOTIDE SEQUENCE [LARGE SCALE GENOMIC DNA]</scope>
</reference>
<proteinExistence type="predicted"/>
<dbReference type="PIRSF" id="PIRSF009471">
    <property type="entry name" value="UCP009471"/>
    <property type="match status" value="1"/>
</dbReference>
<comment type="caution">
    <text evidence="2">The sequence shown here is derived from an EMBL/GenBank/DDBJ whole genome shotgun (WGS) entry which is preliminary data.</text>
</comment>
<dbReference type="AlphaFoldDB" id="A0A2A4Z8X0"/>
<dbReference type="InterPro" id="IPR012038">
    <property type="entry name" value="UCP009471"/>
</dbReference>
<evidence type="ECO:0000259" key="1">
    <source>
        <dbReference type="Pfam" id="PF06742"/>
    </source>
</evidence>
<dbReference type="Gene3D" id="2.60.120.600">
    <property type="entry name" value="Domain of unknown function DUF1214, C-terminal domain"/>
    <property type="match status" value="1"/>
</dbReference>
<reference evidence="2" key="2">
    <citation type="journal article" date="2018" name="ISME J.">
        <title>A dynamic microbial community with high functional redundancy inhabits the cold, oxic subseafloor aquifer.</title>
        <authorList>
            <person name="Tully B.J."/>
            <person name="Wheat C.G."/>
            <person name="Glazer B.T."/>
            <person name="Huber J.A."/>
        </authorList>
    </citation>
    <scope>NUCLEOTIDE SEQUENCE</scope>
    <source>
        <strain evidence="2">NORP83</strain>
    </source>
</reference>
<dbReference type="InterPro" id="IPR037049">
    <property type="entry name" value="DUF1214_C_sf"/>
</dbReference>